<keyword evidence="1" id="KW-1133">Transmembrane helix</keyword>
<comment type="caution">
    <text evidence="2">The sequence shown here is derived from an EMBL/GenBank/DDBJ whole genome shotgun (WGS) entry which is preliminary data.</text>
</comment>
<proteinExistence type="predicted"/>
<evidence type="ECO:0000313" key="3">
    <source>
        <dbReference type="Proteomes" id="UP001630127"/>
    </source>
</evidence>
<keyword evidence="1" id="KW-0812">Transmembrane</keyword>
<evidence type="ECO:0000313" key="2">
    <source>
        <dbReference type="EMBL" id="KAL3503334.1"/>
    </source>
</evidence>
<reference evidence="2 3" key="1">
    <citation type="submission" date="2024-11" db="EMBL/GenBank/DDBJ databases">
        <title>A near-complete genome assembly of Cinchona calisaya.</title>
        <authorList>
            <person name="Lian D.C."/>
            <person name="Zhao X.W."/>
            <person name="Wei L."/>
        </authorList>
    </citation>
    <scope>NUCLEOTIDE SEQUENCE [LARGE SCALE GENOMIC DNA]</scope>
    <source>
        <tissue evidence="2">Nenye</tissue>
    </source>
</reference>
<feature type="transmembrane region" description="Helical" evidence="1">
    <location>
        <begin position="24"/>
        <end position="48"/>
    </location>
</feature>
<keyword evidence="3" id="KW-1185">Reference proteome</keyword>
<accession>A0ABD2YAW0</accession>
<organism evidence="2 3">
    <name type="scientific">Cinchona calisaya</name>
    <dbReference type="NCBI Taxonomy" id="153742"/>
    <lineage>
        <taxon>Eukaryota</taxon>
        <taxon>Viridiplantae</taxon>
        <taxon>Streptophyta</taxon>
        <taxon>Embryophyta</taxon>
        <taxon>Tracheophyta</taxon>
        <taxon>Spermatophyta</taxon>
        <taxon>Magnoliopsida</taxon>
        <taxon>eudicotyledons</taxon>
        <taxon>Gunneridae</taxon>
        <taxon>Pentapetalae</taxon>
        <taxon>asterids</taxon>
        <taxon>lamiids</taxon>
        <taxon>Gentianales</taxon>
        <taxon>Rubiaceae</taxon>
        <taxon>Cinchonoideae</taxon>
        <taxon>Cinchoneae</taxon>
        <taxon>Cinchona</taxon>
    </lineage>
</organism>
<dbReference type="EMBL" id="JBJUIK010000015">
    <property type="protein sequence ID" value="KAL3503334.1"/>
    <property type="molecule type" value="Genomic_DNA"/>
</dbReference>
<dbReference type="Proteomes" id="UP001630127">
    <property type="component" value="Unassembled WGS sequence"/>
</dbReference>
<gene>
    <name evidence="2" type="ORF">ACH5RR_037783</name>
</gene>
<protein>
    <submittedName>
        <fullName evidence="2">Uncharacterized protein</fullName>
    </submittedName>
</protein>
<evidence type="ECO:0000256" key="1">
    <source>
        <dbReference type="SAM" id="Phobius"/>
    </source>
</evidence>
<keyword evidence="1" id="KW-0472">Membrane</keyword>
<sequence>MVEVITVSIAKALRQFLGFNTNHLVLLIGSTIVLHALVQFMHVAFNITAWDATLGILMQILIYTVGGDVYMSAAICLSCLGLILYRCTSYSAPAMPAVEVKMMEFQYDLNSFWIAYCSHFSRTKIS</sequence>
<feature type="transmembrane region" description="Helical" evidence="1">
    <location>
        <begin position="60"/>
        <end position="85"/>
    </location>
</feature>
<dbReference type="AlphaFoldDB" id="A0ABD2YAW0"/>
<name>A0ABD2YAW0_9GENT</name>